<evidence type="ECO:0000256" key="2">
    <source>
        <dbReference type="ARBA" id="ARBA00006991"/>
    </source>
</evidence>
<feature type="domain" description="C2H2-type" evidence="12">
    <location>
        <begin position="331"/>
        <end position="351"/>
    </location>
</feature>
<feature type="domain" description="C2H2-type" evidence="12">
    <location>
        <begin position="499"/>
        <end position="519"/>
    </location>
</feature>
<evidence type="ECO:0000256" key="9">
    <source>
        <dbReference type="ARBA" id="ARBA00023163"/>
    </source>
</evidence>
<dbReference type="FunFam" id="3.30.160.60:FF:000446">
    <property type="entry name" value="Zinc finger protein"/>
    <property type="match status" value="1"/>
</dbReference>
<feature type="coiled-coil region" evidence="11">
    <location>
        <begin position="92"/>
        <end position="119"/>
    </location>
</feature>
<dbReference type="InterPro" id="IPR013087">
    <property type="entry name" value="Znf_C2H2_type"/>
</dbReference>
<feature type="domain" description="C2H2-type" evidence="12">
    <location>
        <begin position="183"/>
        <end position="203"/>
    </location>
</feature>
<feature type="domain" description="C2H2-type" evidence="12">
    <location>
        <begin position="387"/>
        <end position="407"/>
    </location>
</feature>
<protein>
    <recommendedName>
        <fullName evidence="12">C2H2-type domain-containing protein</fullName>
    </recommendedName>
</protein>
<accession>A0A9P0GJ05</accession>
<feature type="domain" description="C2H2-type" evidence="12">
    <location>
        <begin position="443"/>
        <end position="463"/>
    </location>
</feature>
<dbReference type="GO" id="GO:0048598">
    <property type="term" value="P:embryonic morphogenesis"/>
    <property type="evidence" value="ECO:0007669"/>
    <property type="project" value="UniProtKB-ARBA"/>
</dbReference>
<keyword evidence="4" id="KW-0677">Repeat</keyword>
<name>A0A9P0GJ05_9CUCU</name>
<dbReference type="InterPro" id="IPR050457">
    <property type="entry name" value="ZnFinger_BTB_dom_contain"/>
</dbReference>
<dbReference type="PANTHER" id="PTHR46105:SF28">
    <property type="entry name" value="ZINC FINGER PROTEIN 37-LIKE"/>
    <property type="match status" value="1"/>
</dbReference>
<evidence type="ECO:0000256" key="10">
    <source>
        <dbReference type="ARBA" id="ARBA00023242"/>
    </source>
</evidence>
<evidence type="ECO:0000256" key="3">
    <source>
        <dbReference type="ARBA" id="ARBA00022723"/>
    </source>
</evidence>
<dbReference type="FunFam" id="3.30.160.60:FF:000557">
    <property type="entry name" value="zinc finger and SCAN domain-containing protein 29"/>
    <property type="match status" value="1"/>
</dbReference>
<evidence type="ECO:0000256" key="1">
    <source>
        <dbReference type="ARBA" id="ARBA00004123"/>
    </source>
</evidence>
<keyword evidence="5" id="KW-0863">Zinc-finger</keyword>
<evidence type="ECO:0000313" key="14">
    <source>
        <dbReference type="Proteomes" id="UP001153636"/>
    </source>
</evidence>
<evidence type="ECO:0000256" key="7">
    <source>
        <dbReference type="ARBA" id="ARBA00023015"/>
    </source>
</evidence>
<feature type="domain" description="C2H2-type" evidence="12">
    <location>
        <begin position="303"/>
        <end position="323"/>
    </location>
</feature>
<reference evidence="13" key="1">
    <citation type="submission" date="2022-01" db="EMBL/GenBank/DDBJ databases">
        <authorList>
            <person name="King R."/>
        </authorList>
    </citation>
    <scope>NUCLEOTIDE SEQUENCE</scope>
</reference>
<dbReference type="Proteomes" id="UP001153636">
    <property type="component" value="Chromosome 6"/>
</dbReference>
<dbReference type="PANTHER" id="PTHR46105">
    <property type="entry name" value="AGAP004733-PA"/>
    <property type="match status" value="1"/>
</dbReference>
<dbReference type="AlphaFoldDB" id="A0A9P0GJ05"/>
<dbReference type="Gene3D" id="3.30.160.60">
    <property type="entry name" value="Classic Zinc Finger"/>
    <property type="match status" value="10"/>
</dbReference>
<proteinExistence type="inferred from homology"/>
<dbReference type="EMBL" id="OV651818">
    <property type="protein sequence ID" value="CAH1111530.1"/>
    <property type="molecule type" value="Genomic_DNA"/>
</dbReference>
<evidence type="ECO:0000256" key="5">
    <source>
        <dbReference type="ARBA" id="ARBA00022771"/>
    </source>
</evidence>
<dbReference type="GO" id="GO:0005634">
    <property type="term" value="C:nucleus"/>
    <property type="evidence" value="ECO:0007669"/>
    <property type="project" value="UniProtKB-SubCell"/>
</dbReference>
<evidence type="ECO:0000256" key="11">
    <source>
        <dbReference type="SAM" id="Coils"/>
    </source>
</evidence>
<evidence type="ECO:0000256" key="4">
    <source>
        <dbReference type="ARBA" id="ARBA00022737"/>
    </source>
</evidence>
<dbReference type="SMART" id="SM00355">
    <property type="entry name" value="ZnF_C2H2"/>
    <property type="match status" value="12"/>
</dbReference>
<dbReference type="FunFam" id="3.30.160.60:FF:001480">
    <property type="entry name" value="Si:cabz01071911.3"/>
    <property type="match status" value="1"/>
</dbReference>
<dbReference type="GO" id="GO:0008270">
    <property type="term" value="F:zinc ion binding"/>
    <property type="evidence" value="ECO:0007669"/>
    <property type="project" value="UniProtKB-KW"/>
</dbReference>
<keyword evidence="10" id="KW-0539">Nucleus</keyword>
<feature type="domain" description="C2H2-type" evidence="12">
    <location>
        <begin position="415"/>
        <end position="435"/>
    </location>
</feature>
<sequence>MTFIMEMKKEPGDPYQQENLKIKQEPDSLLEVKLEPSDKEYANQTISSLNYRTNIKFNAENSNYVVSKLSSPATMDFEDIKEIQASDFFVNIDDIVNIKQEAECEVKTINEEFLNEECDLKSEEYFDQPSSKQSHEVLDLPEELDLKFLKKKYPCPICNKSLESAVSRKKHFAFHFENGRANCTTCGKVFTNRTKFLNHSLLHAAQKETDCDDSSKHVCEICSRTLKTRKTLLAHIKNHSLLKTPKCKVCSIQFKNKLELKLHMLVHKGRKPLKCDICSKEFLCKSFLDIHYRFHSGDKPFQCEICSKQFLVKSLLDHHMFVHKGIKPFKCQTCDKEFTHKPSFDRHVKKHQRPDFYSVEVKTECDNGLIVYETQHVPFVEPRPYECQLCSKTYRRKQELKKHMRNHTGERPYECHICQKRFTLKPVLQVHMKVHSGEKPYSCDVCFNKFSQKKNLSDHMRSHTGERPFKCQFCSKDFFYMKNLKEHVLRHTGEKPFKCDTCNAEFAASRYLKKHSKIHTKKELST</sequence>
<feature type="domain" description="C2H2-type" evidence="12">
    <location>
        <begin position="247"/>
        <end position="267"/>
    </location>
</feature>
<keyword evidence="8" id="KW-0238">DNA-binding</keyword>
<dbReference type="GO" id="GO:0000978">
    <property type="term" value="F:RNA polymerase II cis-regulatory region sequence-specific DNA binding"/>
    <property type="evidence" value="ECO:0007669"/>
    <property type="project" value="TreeGrafter"/>
</dbReference>
<dbReference type="FunFam" id="3.30.160.60:FF:001498">
    <property type="entry name" value="Zinc finger protein 404"/>
    <property type="match status" value="1"/>
</dbReference>
<dbReference type="FunFam" id="3.30.160.60:FF:000100">
    <property type="entry name" value="Zinc finger 45-like"/>
    <property type="match status" value="1"/>
</dbReference>
<comment type="subcellular location">
    <subcellularLocation>
        <location evidence="1">Nucleus</location>
    </subcellularLocation>
</comment>
<keyword evidence="7" id="KW-0805">Transcription regulation</keyword>
<keyword evidence="9" id="KW-0804">Transcription</keyword>
<evidence type="ECO:0000256" key="6">
    <source>
        <dbReference type="ARBA" id="ARBA00022833"/>
    </source>
</evidence>
<dbReference type="PROSITE" id="PS00028">
    <property type="entry name" value="ZINC_FINGER_C2H2_1"/>
    <property type="match status" value="11"/>
</dbReference>
<keyword evidence="11" id="KW-0175">Coiled coil</keyword>
<feature type="domain" description="C2H2-type" evidence="12">
    <location>
        <begin position="219"/>
        <end position="239"/>
    </location>
</feature>
<organism evidence="13 14">
    <name type="scientific">Psylliodes chrysocephalus</name>
    <dbReference type="NCBI Taxonomy" id="3402493"/>
    <lineage>
        <taxon>Eukaryota</taxon>
        <taxon>Metazoa</taxon>
        <taxon>Ecdysozoa</taxon>
        <taxon>Arthropoda</taxon>
        <taxon>Hexapoda</taxon>
        <taxon>Insecta</taxon>
        <taxon>Pterygota</taxon>
        <taxon>Neoptera</taxon>
        <taxon>Endopterygota</taxon>
        <taxon>Coleoptera</taxon>
        <taxon>Polyphaga</taxon>
        <taxon>Cucujiformia</taxon>
        <taxon>Chrysomeloidea</taxon>
        <taxon>Chrysomelidae</taxon>
        <taxon>Galerucinae</taxon>
        <taxon>Alticini</taxon>
        <taxon>Psylliodes</taxon>
    </lineage>
</organism>
<keyword evidence="14" id="KW-1185">Reference proteome</keyword>
<dbReference type="FunFam" id="3.30.160.60:FF:000624">
    <property type="entry name" value="zinc finger protein 697"/>
    <property type="match status" value="1"/>
</dbReference>
<dbReference type="OrthoDB" id="5383296at2759"/>
<evidence type="ECO:0000313" key="13">
    <source>
        <dbReference type="EMBL" id="CAH1111530.1"/>
    </source>
</evidence>
<dbReference type="GO" id="GO:0000981">
    <property type="term" value="F:DNA-binding transcription factor activity, RNA polymerase II-specific"/>
    <property type="evidence" value="ECO:0007669"/>
    <property type="project" value="TreeGrafter"/>
</dbReference>
<keyword evidence="6" id="KW-0862">Zinc</keyword>
<gene>
    <name evidence="13" type="ORF">PSYICH_LOCUS11765</name>
</gene>
<evidence type="ECO:0000256" key="8">
    <source>
        <dbReference type="ARBA" id="ARBA00023125"/>
    </source>
</evidence>
<comment type="similarity">
    <text evidence="2">Belongs to the krueppel C2H2-type zinc-finger protein family.</text>
</comment>
<feature type="domain" description="C2H2-type" evidence="12">
    <location>
        <begin position="471"/>
        <end position="491"/>
    </location>
</feature>
<dbReference type="SUPFAM" id="SSF57667">
    <property type="entry name" value="beta-beta-alpha zinc fingers"/>
    <property type="match status" value="7"/>
</dbReference>
<keyword evidence="3" id="KW-0479">Metal-binding</keyword>
<dbReference type="Pfam" id="PF00096">
    <property type="entry name" value="zf-C2H2"/>
    <property type="match status" value="6"/>
</dbReference>
<dbReference type="InterPro" id="IPR036236">
    <property type="entry name" value="Znf_C2H2_sf"/>
</dbReference>
<evidence type="ECO:0000259" key="12">
    <source>
        <dbReference type="PROSITE" id="PS00028"/>
    </source>
</evidence>
<feature type="domain" description="C2H2-type" evidence="12">
    <location>
        <begin position="275"/>
        <end position="295"/>
    </location>
</feature>
<dbReference type="FunFam" id="3.30.160.60:FF:002343">
    <property type="entry name" value="Zinc finger protein 33A"/>
    <property type="match status" value="1"/>
</dbReference>